<proteinExistence type="predicted"/>
<name>G4QJ20_GLANF</name>
<keyword evidence="3" id="KW-1185">Reference proteome</keyword>
<evidence type="ECO:0000313" key="2">
    <source>
        <dbReference type="EMBL" id="AEP28888.1"/>
    </source>
</evidence>
<gene>
    <name evidence="2" type="ordered locus">GNIT_0744</name>
</gene>
<dbReference type="InterPro" id="IPR021331">
    <property type="entry name" value="Hva1_TUDOR"/>
</dbReference>
<sequence length="73" mass="8081">MEGFAINTKVSWDWGSGTAEGKVTSRFTEKVTKTIKGTEVTREASSECPAYLIEQDDGDEVLKSHSEVERVNN</sequence>
<dbReference type="STRING" id="1085623.GNIT_0744"/>
<evidence type="ECO:0000259" key="1">
    <source>
        <dbReference type="Pfam" id="PF11160"/>
    </source>
</evidence>
<protein>
    <recommendedName>
        <fullName evidence="1">Hypervirulence associated protein TUDOR domain-containing protein</fullName>
    </recommendedName>
</protein>
<dbReference type="eggNOG" id="ENOG5032YVA">
    <property type="taxonomic scope" value="Bacteria"/>
</dbReference>
<dbReference type="EMBL" id="CP003060">
    <property type="protein sequence ID" value="AEP28888.1"/>
    <property type="molecule type" value="Genomic_DNA"/>
</dbReference>
<dbReference type="OrthoDB" id="283968at2"/>
<dbReference type="Proteomes" id="UP000009282">
    <property type="component" value="Chromosome"/>
</dbReference>
<organism evidence="2 3">
    <name type="scientific">Glaciecola nitratireducens (strain JCM 12485 / KCTC 12276 / FR1064)</name>
    <dbReference type="NCBI Taxonomy" id="1085623"/>
    <lineage>
        <taxon>Bacteria</taxon>
        <taxon>Pseudomonadati</taxon>
        <taxon>Pseudomonadota</taxon>
        <taxon>Gammaproteobacteria</taxon>
        <taxon>Alteromonadales</taxon>
        <taxon>Alteromonadaceae</taxon>
        <taxon>Brumicola</taxon>
    </lineage>
</organism>
<evidence type="ECO:0000313" key="3">
    <source>
        <dbReference type="Proteomes" id="UP000009282"/>
    </source>
</evidence>
<dbReference type="RefSeq" id="WP_014107763.1">
    <property type="nucleotide sequence ID" value="NC_016041.1"/>
</dbReference>
<dbReference type="HOGENOM" id="CLU_180079_0_0_6"/>
<dbReference type="AlphaFoldDB" id="G4QJ20"/>
<feature type="domain" description="Hypervirulence associated protein TUDOR" evidence="1">
    <location>
        <begin position="9"/>
        <end position="68"/>
    </location>
</feature>
<accession>G4QJ20</accession>
<dbReference type="KEGG" id="gni:GNIT_0744"/>
<reference evidence="2 3" key="1">
    <citation type="journal article" date="2011" name="J. Bacteriol.">
        <title>Complete genome sequence of seawater bacterium Glaciecola nitratireducens FR1064T.</title>
        <authorList>
            <person name="Bian F."/>
            <person name="Qin Q.L."/>
            <person name="Xie B.B."/>
            <person name="Shu Y.L."/>
            <person name="Zhang X.Y."/>
            <person name="Yu Y."/>
            <person name="Chen B."/>
            <person name="Chen X.L."/>
            <person name="Zhou B.C."/>
            <person name="Zhang Y.Z."/>
        </authorList>
    </citation>
    <scope>NUCLEOTIDE SEQUENCE [LARGE SCALE GENOMIC DNA]</scope>
    <source>
        <strain evidence="3">JCM 12485 / KCTC 12276 / FR1064</strain>
    </source>
</reference>
<dbReference type="Pfam" id="PF11160">
    <property type="entry name" value="Hva1_TUDOR"/>
    <property type="match status" value="1"/>
</dbReference>